<keyword evidence="4" id="KW-0963">Cytoplasm</keyword>
<feature type="region of interest" description="Disordered" evidence="14">
    <location>
        <begin position="503"/>
        <end position="523"/>
    </location>
</feature>
<feature type="region of interest" description="Disordered" evidence="14">
    <location>
        <begin position="251"/>
        <end position="276"/>
    </location>
</feature>
<keyword evidence="9" id="KW-0175">Coiled coil</keyword>
<reference evidence="15 16" key="1">
    <citation type="submission" date="2009-08" db="EMBL/GenBank/DDBJ databases">
        <title>The Genome Sequence of Spizellomyces punctatus strain DAOM BR117.</title>
        <authorList>
            <consortium name="The Broad Institute Genome Sequencing Platform"/>
            <person name="Russ C."/>
            <person name="Cuomo C."/>
            <person name="Shea T."/>
            <person name="Young S.K."/>
            <person name="Zeng Q."/>
            <person name="Koehrsen M."/>
            <person name="Haas B."/>
            <person name="Borodovsky M."/>
            <person name="Guigo R."/>
            <person name="Alvarado L."/>
            <person name="Berlin A."/>
            <person name="Bochicchio J."/>
            <person name="Borenstein D."/>
            <person name="Chapman S."/>
            <person name="Chen Z."/>
            <person name="Engels R."/>
            <person name="Freedman E."/>
            <person name="Gellesch M."/>
            <person name="Goldberg J."/>
            <person name="Griggs A."/>
            <person name="Gujja S."/>
            <person name="Heiman D."/>
            <person name="Hepburn T."/>
            <person name="Howarth C."/>
            <person name="Jen D."/>
            <person name="Larson L."/>
            <person name="Lewis B."/>
            <person name="Mehta T."/>
            <person name="Park D."/>
            <person name="Pearson M."/>
            <person name="Roberts A."/>
            <person name="Saif S."/>
            <person name="Shenoy N."/>
            <person name="Sisk P."/>
            <person name="Stolte C."/>
            <person name="Sykes S."/>
            <person name="Thomson T."/>
            <person name="Walk T."/>
            <person name="White J."/>
            <person name="Yandava C."/>
            <person name="Burger G."/>
            <person name="Gray M.W."/>
            <person name="Holland P.W.H."/>
            <person name="King N."/>
            <person name="Lang F.B.F."/>
            <person name="Roger A.J."/>
            <person name="Ruiz-Trillo I."/>
            <person name="Lander E."/>
            <person name="Nusbaum C."/>
        </authorList>
    </citation>
    <scope>NUCLEOTIDE SEQUENCE [LARGE SCALE GENOMIC DNA]</scope>
    <source>
        <strain evidence="15 16">DAOM BR117</strain>
    </source>
</reference>
<comment type="subcellular location">
    <subcellularLocation>
        <location evidence="1">Cytoplasm</location>
        <location evidence="1">Cytoskeleton</location>
        <location evidence="1">Microtubule organizing center</location>
        <location evidence="1">Centrosome</location>
    </subcellularLocation>
    <subcellularLocation>
        <location evidence="2">Cytoplasm</location>
        <location evidence="2">Cytoskeleton</location>
        <location evidence="2">Stress fiber</location>
    </subcellularLocation>
    <subcellularLocation>
        <location evidence="3">Cytoplasm</location>
        <location evidence="3">Myofibril</location>
    </subcellularLocation>
</comment>
<evidence type="ECO:0000256" key="8">
    <source>
        <dbReference type="ARBA" id="ARBA00022990"/>
    </source>
</evidence>
<dbReference type="eggNOG" id="KOG3896">
    <property type="taxonomic scope" value="Eukaryota"/>
</dbReference>
<dbReference type="RefSeq" id="XP_016610598.1">
    <property type="nucleotide sequence ID" value="XM_016751301.1"/>
</dbReference>
<dbReference type="OrthoDB" id="283815at2759"/>
<protein>
    <recommendedName>
        <fullName evidence="12">Dynactin subunit 4</fullName>
    </recommendedName>
</protein>
<dbReference type="EMBL" id="KQ257453">
    <property type="protein sequence ID" value="KND02559.1"/>
    <property type="molecule type" value="Genomic_DNA"/>
</dbReference>
<organism evidence="15 16">
    <name type="scientific">Spizellomyces punctatus (strain DAOM BR117)</name>
    <dbReference type="NCBI Taxonomy" id="645134"/>
    <lineage>
        <taxon>Eukaryota</taxon>
        <taxon>Fungi</taxon>
        <taxon>Fungi incertae sedis</taxon>
        <taxon>Chytridiomycota</taxon>
        <taxon>Chytridiomycota incertae sedis</taxon>
        <taxon>Chytridiomycetes</taxon>
        <taxon>Spizellomycetales</taxon>
        <taxon>Spizellomycetaceae</taxon>
        <taxon>Spizellomyces</taxon>
    </lineage>
</organism>
<evidence type="ECO:0000256" key="1">
    <source>
        <dbReference type="ARBA" id="ARBA00004300"/>
    </source>
</evidence>
<dbReference type="Proteomes" id="UP000053201">
    <property type="component" value="Unassembled WGS sequence"/>
</dbReference>
<evidence type="ECO:0000256" key="2">
    <source>
        <dbReference type="ARBA" id="ARBA00004529"/>
    </source>
</evidence>
<dbReference type="STRING" id="645134.A0A0L0HP14"/>
<dbReference type="VEuPathDB" id="FungiDB:SPPG_03017"/>
<dbReference type="GO" id="GO:0001725">
    <property type="term" value="C:stress fiber"/>
    <property type="evidence" value="ECO:0007669"/>
    <property type="project" value="UniProtKB-SubCell"/>
</dbReference>
<dbReference type="PANTHER" id="PTHR13034">
    <property type="entry name" value="DYNACTIN P62 SUBUNIT"/>
    <property type="match status" value="1"/>
</dbReference>
<comment type="similarity">
    <text evidence="11">Belongs to the dynactin subunit 4 family.</text>
</comment>
<evidence type="ECO:0000256" key="12">
    <source>
        <dbReference type="ARBA" id="ARBA00034864"/>
    </source>
</evidence>
<evidence type="ECO:0000256" key="11">
    <source>
        <dbReference type="ARBA" id="ARBA00034776"/>
    </source>
</evidence>
<evidence type="ECO:0000256" key="3">
    <source>
        <dbReference type="ARBA" id="ARBA00004657"/>
    </source>
</evidence>
<evidence type="ECO:0000313" key="15">
    <source>
        <dbReference type="EMBL" id="KND02559.1"/>
    </source>
</evidence>
<dbReference type="InterPro" id="IPR008603">
    <property type="entry name" value="DCTN4"/>
</dbReference>
<comment type="subunit">
    <text evidence="13">Subunit of dynactin, a multiprotein complex part of a tripartite complex with dynein and a adapter, such as BICDL1, BICD2 or HOOK3. The dynactin complex is built around ACTR1A/ACTB filament and consists of an actin-related filament composed of a shoulder domain, a pointed end and a barbed end. Its length is defined by its flexible shoulder domain. The soulder is composed of 2 DCTN1 subunits, 4 DCTN2 and 2 DCTN3. The 4 DCNT2 (via N-terminus) bind the ACTR1A filament and act as molecular rulers to determine the length. The pointed end is important for binding dynein-dynactin cargo adapters. Consists of 4 subunits: ACTR10, DCNT4, DCTN5 and DCTN6. The barbed end is composed of a CAPZA1:CAPZB heterodimers, which binds ACTR1A/ACTB filament and dynactin and stabilizes dynactin. Interacts with ATP7B, but not ATP7A, in a copper-dependent manner. Interacts with ANK2; this interaction is required for localization at costameres. Interacts with N4BP2L1.</text>
</comment>
<evidence type="ECO:0000256" key="10">
    <source>
        <dbReference type="ARBA" id="ARBA00023212"/>
    </source>
</evidence>
<keyword evidence="6" id="KW-0597">Phosphoprotein</keyword>
<evidence type="ECO:0000256" key="7">
    <source>
        <dbReference type="ARBA" id="ARBA00022843"/>
    </source>
</evidence>
<name>A0A0L0HP14_SPIPD</name>
<evidence type="ECO:0000256" key="6">
    <source>
        <dbReference type="ARBA" id="ARBA00022553"/>
    </source>
</evidence>
<dbReference type="GO" id="GO:0005869">
    <property type="term" value="C:dynactin complex"/>
    <property type="evidence" value="ECO:0007669"/>
    <property type="project" value="InterPro"/>
</dbReference>
<dbReference type="InParanoid" id="A0A0L0HP14"/>
<dbReference type="GeneID" id="27686565"/>
<proteinExistence type="inferred from homology"/>
<gene>
    <name evidence="15" type="ORF">SPPG_03017</name>
</gene>
<evidence type="ECO:0000256" key="14">
    <source>
        <dbReference type="SAM" id="MobiDB-lite"/>
    </source>
</evidence>
<keyword evidence="16" id="KW-1185">Reference proteome</keyword>
<evidence type="ECO:0000256" key="9">
    <source>
        <dbReference type="ARBA" id="ARBA00023054"/>
    </source>
</evidence>
<evidence type="ECO:0000256" key="13">
    <source>
        <dbReference type="ARBA" id="ARBA00093507"/>
    </source>
</evidence>
<dbReference type="OMA" id="KIYFCRH"/>
<keyword evidence="7" id="KW-0832">Ubl conjugation</keyword>
<feature type="compositionally biased region" description="Polar residues" evidence="14">
    <location>
        <begin position="506"/>
        <end position="520"/>
    </location>
</feature>
<evidence type="ECO:0000256" key="4">
    <source>
        <dbReference type="ARBA" id="ARBA00022490"/>
    </source>
</evidence>
<sequence length="543" mass="59969">MTYRDEAGFVVEDVLIPPPYVYYQCHCHQQARIPSNTQTTPTGHDDETTEPPRTADILSLFPISRTYYCDHCHQLRCPLCISEEIACYYCPNCLFEVPTASVKAEKNRCGRNCFECPECQNTLTVVSLVDPAATGTAETAAGGTAPATGNTHYLSCGACRWDSLEIGLQFERPTGLATQLQPVEEGRADVREFENLRLHFEKLLKVKDNANNQFGLLRGRGAGGAGLNLPSSLLASIPGLASLASFGNRSAASSTTSRDARPENYVPLTEPPLSDDTERVQLVREGAKNVTTLRQRMNQPNDNPMQKSALYPQRIQLRTKRSKRCRKCEHILVKPEQKAQSTRFKIKLMASHFIPTISIVNSPLSDLKWDTPTRIIMKFSNPLERRIAISLATTQSASTSSRQAGDSFQAESNCEVTVVAPNFTVDPAKEIWEYDEEGTEQPEKDSRGAASAVGIHERDKNITSILVHVTPRRTRGVASSRSSNQEVIRFPLLVTVKQADEVPVESQVTSANPEESSGTGHNKFEPLSFWVMVGLGRLARSNG</sequence>
<evidence type="ECO:0000256" key="5">
    <source>
        <dbReference type="ARBA" id="ARBA00022499"/>
    </source>
</evidence>
<evidence type="ECO:0000313" key="16">
    <source>
        <dbReference type="Proteomes" id="UP000053201"/>
    </source>
</evidence>
<dbReference type="AlphaFoldDB" id="A0A0L0HP14"/>
<dbReference type="Pfam" id="PF05502">
    <property type="entry name" value="Dynactin_p62"/>
    <property type="match status" value="1"/>
</dbReference>
<keyword evidence="8" id="KW-0007">Acetylation</keyword>
<keyword evidence="10" id="KW-0206">Cytoskeleton</keyword>
<accession>A0A0L0HP14</accession>
<dbReference type="PANTHER" id="PTHR13034:SF2">
    <property type="entry name" value="DYNACTIN SUBUNIT 4"/>
    <property type="match status" value="1"/>
</dbReference>
<keyword evidence="5" id="KW-1017">Isopeptide bond</keyword>